<dbReference type="Gene3D" id="3.40.50.150">
    <property type="entry name" value="Vaccinia Virus protein VP39"/>
    <property type="match status" value="1"/>
</dbReference>
<dbReference type="EMBL" id="PSQE01000003">
    <property type="protein sequence ID" value="RHN69925.1"/>
    <property type="molecule type" value="Genomic_DNA"/>
</dbReference>
<dbReference type="Gramene" id="rna18458">
    <property type="protein sequence ID" value="RHN69925.1"/>
    <property type="gene ID" value="gene18458"/>
</dbReference>
<feature type="domain" description="O-methyltransferase dimerisation" evidence="5">
    <location>
        <begin position="21"/>
        <end position="109"/>
    </location>
</feature>
<dbReference type="Gene3D" id="1.10.10.10">
    <property type="entry name" value="Winged helix-like DNA-binding domain superfamily/Winged helix DNA-binding domain"/>
    <property type="match status" value="1"/>
</dbReference>
<feature type="domain" description="O-methyltransferase C-terminal" evidence="4">
    <location>
        <begin position="135"/>
        <end position="339"/>
    </location>
</feature>
<dbReference type="GO" id="GO:0008171">
    <property type="term" value="F:O-methyltransferase activity"/>
    <property type="evidence" value="ECO:0007669"/>
    <property type="project" value="InterPro"/>
</dbReference>
<dbReference type="Pfam" id="PF08100">
    <property type="entry name" value="Dimerisation"/>
    <property type="match status" value="1"/>
</dbReference>
<dbReference type="InterPro" id="IPR001077">
    <property type="entry name" value="COMT_C"/>
</dbReference>
<keyword evidence="1 6" id="KW-0489">Methyltransferase</keyword>
<dbReference type="PANTHER" id="PTHR11746">
    <property type="entry name" value="O-METHYLTRANSFERASE"/>
    <property type="match status" value="1"/>
</dbReference>
<dbReference type="InterPro" id="IPR016461">
    <property type="entry name" value="COMT-like"/>
</dbReference>
<dbReference type="PROSITE" id="PS51683">
    <property type="entry name" value="SAM_OMT_II"/>
    <property type="match status" value="1"/>
</dbReference>
<accession>A0A396J0N2</accession>
<dbReference type="GO" id="GO:0046983">
    <property type="term" value="F:protein dimerization activity"/>
    <property type="evidence" value="ECO:0007669"/>
    <property type="project" value="InterPro"/>
</dbReference>
<evidence type="ECO:0000256" key="1">
    <source>
        <dbReference type="ARBA" id="ARBA00022603"/>
    </source>
</evidence>
<dbReference type="EC" id="2.1.1.49" evidence="6"/>
<dbReference type="AlphaFoldDB" id="A0A396J0N2"/>
<dbReference type="Proteomes" id="UP000265566">
    <property type="component" value="Chromosome 3"/>
</dbReference>
<dbReference type="OMA" id="RADEDCH"/>
<keyword evidence="3" id="KW-0949">S-adenosyl-L-methionine</keyword>
<dbReference type="PIRSF" id="PIRSF005739">
    <property type="entry name" value="O-mtase"/>
    <property type="match status" value="1"/>
</dbReference>
<dbReference type="InterPro" id="IPR036390">
    <property type="entry name" value="WH_DNA-bd_sf"/>
</dbReference>
<proteinExistence type="predicted"/>
<evidence type="ECO:0000313" key="6">
    <source>
        <dbReference type="EMBL" id="RHN69925.1"/>
    </source>
</evidence>
<dbReference type="SUPFAM" id="SSF53335">
    <property type="entry name" value="S-adenosyl-L-methionine-dependent methyltransferases"/>
    <property type="match status" value="1"/>
</dbReference>
<dbReference type="InterPro" id="IPR012967">
    <property type="entry name" value="COMT_dimerisation"/>
</dbReference>
<organism evidence="6">
    <name type="scientific">Medicago truncatula</name>
    <name type="common">Barrel medic</name>
    <name type="synonym">Medicago tribuloides</name>
    <dbReference type="NCBI Taxonomy" id="3880"/>
    <lineage>
        <taxon>Eukaryota</taxon>
        <taxon>Viridiplantae</taxon>
        <taxon>Streptophyta</taxon>
        <taxon>Embryophyta</taxon>
        <taxon>Tracheophyta</taxon>
        <taxon>Spermatophyta</taxon>
        <taxon>Magnoliopsida</taxon>
        <taxon>eudicotyledons</taxon>
        <taxon>Gunneridae</taxon>
        <taxon>Pentapetalae</taxon>
        <taxon>rosids</taxon>
        <taxon>fabids</taxon>
        <taxon>Fabales</taxon>
        <taxon>Fabaceae</taxon>
        <taxon>Papilionoideae</taxon>
        <taxon>50 kb inversion clade</taxon>
        <taxon>NPAAA clade</taxon>
        <taxon>Hologalegina</taxon>
        <taxon>IRL clade</taxon>
        <taxon>Trifolieae</taxon>
        <taxon>Medicago</taxon>
    </lineage>
</organism>
<evidence type="ECO:0000256" key="2">
    <source>
        <dbReference type="ARBA" id="ARBA00022679"/>
    </source>
</evidence>
<dbReference type="GO" id="GO:0032259">
    <property type="term" value="P:methylation"/>
    <property type="evidence" value="ECO:0007669"/>
    <property type="project" value="UniProtKB-KW"/>
</dbReference>
<comment type="caution">
    <text evidence="6">The sequence shown here is derived from an EMBL/GenBank/DDBJ whole genome shotgun (WGS) entry which is preliminary data.</text>
</comment>
<dbReference type="InterPro" id="IPR036388">
    <property type="entry name" value="WH-like_DNA-bd_sf"/>
</dbReference>
<sequence length="358" mass="39770">MENGKVAVVKSQSEARLAILELAHIMSVPTSLVAVLKMKVPEAIWQGGNNTPLSASQILSIVRPNGGGDAENLQRILRLLTTYAIFAEDLSSNGKRKYSLTEVGKALVPDDDGLSYGTYVLQHYQDQYLRAWPLVGEAVEDPTVEPFEKLHGEGAYAYCMKRPDEMSLFYASMSGMSMPHMNEMLEKYDGFKGVESLVDVGGNSGVILNMIMNKYPNILKGINFDLPDMISSAPQLPGITHVGGDALELVPAGDAIFTKWTMLTWTDEECKKVLQNCYKALPVNGKLIVCEPVSPELTDESQRTRALLSGDIFIMTMYKTKGKHRTEEQFKQLGISAGFLRFRAFHIDPYFPVLEFQK</sequence>
<evidence type="ECO:0000259" key="4">
    <source>
        <dbReference type="Pfam" id="PF00891"/>
    </source>
</evidence>
<dbReference type="OrthoDB" id="1606438at2759"/>
<evidence type="ECO:0000256" key="3">
    <source>
        <dbReference type="ARBA" id="ARBA00022691"/>
    </source>
</evidence>
<dbReference type="InterPro" id="IPR029063">
    <property type="entry name" value="SAM-dependent_MTases_sf"/>
</dbReference>
<dbReference type="Pfam" id="PF00891">
    <property type="entry name" value="Methyltransf_2"/>
    <property type="match status" value="1"/>
</dbReference>
<keyword evidence="2 6" id="KW-0808">Transferase</keyword>
<dbReference type="GO" id="GO:0030748">
    <property type="term" value="F:amine N-methyltransferase activity"/>
    <property type="evidence" value="ECO:0007669"/>
    <property type="project" value="UniProtKB-EC"/>
</dbReference>
<name>A0A396J0N2_MEDTR</name>
<dbReference type="SUPFAM" id="SSF46785">
    <property type="entry name" value="Winged helix' DNA-binding domain"/>
    <property type="match status" value="1"/>
</dbReference>
<gene>
    <name evidence="6" type="ORF">MtrunA17_Chr3g0130061</name>
</gene>
<reference evidence="6" key="1">
    <citation type="journal article" date="2018" name="Nat. Plants">
        <title>Whole-genome landscape of Medicago truncatula symbiotic genes.</title>
        <authorList>
            <person name="Pecrix Y."/>
            <person name="Gamas P."/>
            <person name="Carrere S."/>
        </authorList>
    </citation>
    <scope>NUCLEOTIDE SEQUENCE</scope>
    <source>
        <tissue evidence="6">Leaves</tissue>
    </source>
</reference>
<protein>
    <submittedName>
        <fullName evidence="6">Putative amine N-methyltransferase</fullName>
        <ecNumber evidence="6">2.1.1.49</ecNumber>
    </submittedName>
</protein>
<evidence type="ECO:0000259" key="5">
    <source>
        <dbReference type="Pfam" id="PF08100"/>
    </source>
</evidence>